<protein>
    <submittedName>
        <fullName evidence="1">PhzF family phenazine biosynthesis protein</fullName>
    </submittedName>
</protein>
<reference evidence="1" key="1">
    <citation type="submission" date="2023-11" db="EMBL/GenBank/DDBJ databases">
        <title>Gracilibacillus pellucida a moderately halophilic bacterium isolated from saline soil in Xinjiang province.</title>
        <authorList>
            <person name="Zhang Z."/>
            <person name="Tan F."/>
            <person name="Wang Y."/>
            <person name="Xia M."/>
        </authorList>
    </citation>
    <scope>NUCLEOTIDE SEQUENCE</scope>
    <source>
        <strain evidence="1">S3-1-1</strain>
    </source>
</reference>
<keyword evidence="2" id="KW-1185">Reference proteome</keyword>
<evidence type="ECO:0000313" key="2">
    <source>
        <dbReference type="Proteomes" id="UP001277972"/>
    </source>
</evidence>
<dbReference type="Proteomes" id="UP001277972">
    <property type="component" value="Unassembled WGS sequence"/>
</dbReference>
<gene>
    <name evidence="1" type="ORF">SH601_12705</name>
</gene>
<proteinExistence type="predicted"/>
<organism evidence="1 2">
    <name type="scientific">Gracilibacillus pellucidus</name>
    <dbReference type="NCBI Taxonomy" id="3095368"/>
    <lineage>
        <taxon>Bacteria</taxon>
        <taxon>Bacillati</taxon>
        <taxon>Bacillota</taxon>
        <taxon>Bacilli</taxon>
        <taxon>Bacillales</taxon>
        <taxon>Bacillaceae</taxon>
        <taxon>Gracilibacillus</taxon>
    </lineage>
</organism>
<comment type="caution">
    <text evidence="1">The sequence shown here is derived from an EMBL/GenBank/DDBJ whole genome shotgun (WGS) entry which is preliminary data.</text>
</comment>
<evidence type="ECO:0000313" key="1">
    <source>
        <dbReference type="EMBL" id="MDX8046845.1"/>
    </source>
</evidence>
<dbReference type="EMBL" id="JAWZSR010000007">
    <property type="protein sequence ID" value="MDX8046845.1"/>
    <property type="molecule type" value="Genomic_DNA"/>
</dbReference>
<name>A0ACC6M783_9BACI</name>
<accession>A0ACC6M783</accession>
<sequence>MKSITVYHYDAFSKEPGKGNPAGVVFDGGKLTDSDMQHIASQVGFNETAFPLESEIADLKIRFFTPGHEMNLCGHATMATVFAFHSNGLLDGKTSITIETKAGILPITIQSIAKDESFITMKQATPEFKEFNGSKQDLAKSIGLEEIELHDELPILYGSTGTWTLLVPIKSLSAFNRMKPNNNEFPSVLKEMPKVSVHPFCMETYDRDADMHARHFSSPFSGTIEDAVTGTASGVMGAYYATHINTDFKDSLQLLIEQGQEINKDGRVIVDVSRGNHSFDIAIRGSAVFVKDFQLLLE</sequence>